<name>A0AAD5IN58_ACENE</name>
<dbReference type="PANTHER" id="PTHR27009">
    <property type="entry name" value="RUST RESISTANCE KINASE LR10-RELATED"/>
    <property type="match status" value="1"/>
</dbReference>
<evidence type="ECO:0000256" key="2">
    <source>
        <dbReference type="ARBA" id="ARBA00022527"/>
    </source>
</evidence>
<dbReference type="GO" id="GO:0016020">
    <property type="term" value="C:membrane"/>
    <property type="evidence" value="ECO:0007669"/>
    <property type="project" value="UniProtKB-SubCell"/>
</dbReference>
<dbReference type="PROSITE" id="PS00107">
    <property type="entry name" value="PROTEIN_KINASE_ATP"/>
    <property type="match status" value="1"/>
</dbReference>
<dbReference type="Gene3D" id="1.10.510.10">
    <property type="entry name" value="Transferase(Phosphotransferase) domain 1"/>
    <property type="match status" value="2"/>
</dbReference>
<keyword evidence="6 10" id="KW-0472">Membrane</keyword>
<organism evidence="12 13">
    <name type="scientific">Acer negundo</name>
    <name type="common">Box elder</name>
    <dbReference type="NCBI Taxonomy" id="4023"/>
    <lineage>
        <taxon>Eukaryota</taxon>
        <taxon>Viridiplantae</taxon>
        <taxon>Streptophyta</taxon>
        <taxon>Embryophyta</taxon>
        <taxon>Tracheophyta</taxon>
        <taxon>Spermatophyta</taxon>
        <taxon>Magnoliopsida</taxon>
        <taxon>eudicotyledons</taxon>
        <taxon>Gunneridae</taxon>
        <taxon>Pentapetalae</taxon>
        <taxon>rosids</taxon>
        <taxon>malvids</taxon>
        <taxon>Sapindales</taxon>
        <taxon>Sapindaceae</taxon>
        <taxon>Hippocastanoideae</taxon>
        <taxon>Acereae</taxon>
        <taxon>Acer</taxon>
    </lineage>
</organism>
<evidence type="ECO:0000256" key="11">
    <source>
        <dbReference type="SAM" id="SignalP"/>
    </source>
</evidence>
<proteinExistence type="predicted"/>
<evidence type="ECO:0000256" key="8">
    <source>
        <dbReference type="PROSITE-ProRule" id="PRU10141"/>
    </source>
</evidence>
<keyword evidence="4 11" id="KW-0732">Signal</keyword>
<feature type="region of interest" description="Disordered" evidence="9">
    <location>
        <begin position="503"/>
        <end position="525"/>
    </location>
</feature>
<keyword evidence="2" id="KW-0808">Transferase</keyword>
<evidence type="ECO:0000256" key="5">
    <source>
        <dbReference type="ARBA" id="ARBA00022989"/>
    </source>
</evidence>
<accession>A0AAD5IN58</accession>
<keyword evidence="5 10" id="KW-1133">Transmembrane helix</keyword>
<dbReference type="GO" id="GO:0004674">
    <property type="term" value="F:protein serine/threonine kinase activity"/>
    <property type="evidence" value="ECO:0007669"/>
    <property type="project" value="UniProtKB-KW"/>
</dbReference>
<keyword evidence="7" id="KW-0325">Glycoprotein</keyword>
<keyword evidence="8" id="KW-0547">Nucleotide-binding</keyword>
<comment type="caution">
    <text evidence="12">The sequence shown here is derived from an EMBL/GenBank/DDBJ whole genome shotgun (WGS) entry which is preliminary data.</text>
</comment>
<keyword evidence="2" id="KW-0723">Serine/threonine-protein kinase</keyword>
<comment type="subcellular location">
    <subcellularLocation>
        <location evidence="1">Membrane</location>
        <topology evidence="1">Single-pass type I membrane protein</topology>
    </subcellularLocation>
</comment>
<dbReference type="EMBL" id="JAJSOW010000104">
    <property type="protein sequence ID" value="KAI9169823.1"/>
    <property type="molecule type" value="Genomic_DNA"/>
</dbReference>
<dbReference type="AlphaFoldDB" id="A0AAD5IN58"/>
<reference evidence="12" key="1">
    <citation type="journal article" date="2022" name="Plant J.">
        <title>Strategies of tolerance reflected in two North American maple genomes.</title>
        <authorList>
            <person name="McEvoy S.L."/>
            <person name="Sezen U.U."/>
            <person name="Trouern-Trend A."/>
            <person name="McMahon S.M."/>
            <person name="Schaberg P.G."/>
            <person name="Yang J."/>
            <person name="Wegrzyn J.L."/>
            <person name="Swenson N.G."/>
        </authorList>
    </citation>
    <scope>NUCLEOTIDE SEQUENCE</scope>
    <source>
        <strain evidence="12">91603</strain>
    </source>
</reference>
<feature type="compositionally biased region" description="Low complexity" evidence="9">
    <location>
        <begin position="505"/>
        <end position="525"/>
    </location>
</feature>
<feature type="binding site" evidence="8">
    <location>
        <position position="381"/>
    </location>
    <ligand>
        <name>ATP</name>
        <dbReference type="ChEBI" id="CHEBI:30616"/>
    </ligand>
</feature>
<gene>
    <name evidence="12" type="ORF">LWI28_018173</name>
</gene>
<evidence type="ECO:0000256" key="7">
    <source>
        <dbReference type="ARBA" id="ARBA00023180"/>
    </source>
</evidence>
<dbReference type="InterPro" id="IPR017441">
    <property type="entry name" value="Protein_kinase_ATP_BS"/>
</dbReference>
<evidence type="ECO:0000256" key="9">
    <source>
        <dbReference type="SAM" id="MobiDB-lite"/>
    </source>
</evidence>
<reference evidence="12" key="2">
    <citation type="submission" date="2023-02" db="EMBL/GenBank/DDBJ databases">
        <authorList>
            <person name="Swenson N.G."/>
            <person name="Wegrzyn J.L."/>
            <person name="Mcevoy S.L."/>
        </authorList>
    </citation>
    <scope>NUCLEOTIDE SEQUENCE</scope>
    <source>
        <strain evidence="12">91603</strain>
        <tissue evidence="12">Leaf</tissue>
    </source>
</reference>
<feature type="chain" id="PRO_5042249615" evidence="11">
    <location>
        <begin position="20"/>
        <end position="525"/>
    </location>
</feature>
<keyword evidence="2" id="KW-0418">Kinase</keyword>
<keyword evidence="13" id="KW-1185">Reference proteome</keyword>
<evidence type="ECO:0000313" key="13">
    <source>
        <dbReference type="Proteomes" id="UP001064489"/>
    </source>
</evidence>
<evidence type="ECO:0000313" key="12">
    <source>
        <dbReference type="EMBL" id="KAI9169823.1"/>
    </source>
</evidence>
<keyword evidence="8" id="KW-0067">ATP-binding</keyword>
<dbReference type="SUPFAM" id="SSF56112">
    <property type="entry name" value="Protein kinase-like (PK-like)"/>
    <property type="match status" value="2"/>
</dbReference>
<evidence type="ECO:0000256" key="10">
    <source>
        <dbReference type="SAM" id="Phobius"/>
    </source>
</evidence>
<dbReference type="GO" id="GO:0005524">
    <property type="term" value="F:ATP binding"/>
    <property type="evidence" value="ECO:0007669"/>
    <property type="project" value="UniProtKB-UniRule"/>
</dbReference>
<dbReference type="InterPro" id="IPR011009">
    <property type="entry name" value="Kinase-like_dom_sf"/>
</dbReference>
<evidence type="ECO:0000256" key="1">
    <source>
        <dbReference type="ARBA" id="ARBA00004479"/>
    </source>
</evidence>
<feature type="signal peptide" evidence="11">
    <location>
        <begin position="1"/>
        <end position="19"/>
    </location>
</feature>
<sequence length="525" mass="58839">MASFLLVLIICHLSLLSWAEDVTGFNPKCPSLPCGILGNISFPFTSRRHPECGLLMVDDCSEPYPQKIQLGKDGPSFYITEIKQDNSLVLRDQVDPEHTDKCGLFQNFTLSSSPFYSFELPFKSTIRCNGTHYSNLWNFKLLCNDSNNSSIYYNQTTHDLTPTPAGCNESNNSTICYNQTTHDLPPTPARCNESYNSSIYYNQTNHDLPPTPAGCSVIQSQVTEIPKQVVFSNIYTGWFYFQVNVTEECYDCYWRGGQCQTDSNGNFKCTGTKTGSVQGRSIIQVAVAATSSGVGILIIILVLCFKKKNSFDNSMAFWKKKKMDYQNIEAFIRNYGSLAPKRYSYSQIKKMTSSFKVKLGQGGYGSVYKGMLHDGRDVAVKVLNESKEVCCREFGEVSYKSDVYSYGMMVLEMAGRRKNVDVGVGKTSEIYFPHWVYERLEVDEELGLQGIENEEDKESARKMIIVSLWCILTNPSSRPAMNRVVEMLEGSLDSLQIPPKPFLYSSRSQSQAPDSSASASASLIS</sequence>
<evidence type="ECO:0000256" key="4">
    <source>
        <dbReference type="ARBA" id="ARBA00022729"/>
    </source>
</evidence>
<feature type="transmembrane region" description="Helical" evidence="10">
    <location>
        <begin position="282"/>
        <end position="305"/>
    </location>
</feature>
<dbReference type="InterPro" id="IPR045874">
    <property type="entry name" value="LRK10/LRL21-25-like"/>
</dbReference>
<keyword evidence="3 10" id="KW-0812">Transmembrane</keyword>
<evidence type="ECO:0000256" key="6">
    <source>
        <dbReference type="ARBA" id="ARBA00023136"/>
    </source>
</evidence>
<evidence type="ECO:0000256" key="3">
    <source>
        <dbReference type="ARBA" id="ARBA00022692"/>
    </source>
</evidence>
<protein>
    <submittedName>
        <fullName evidence="12">Uncharacterized protein</fullName>
    </submittedName>
</protein>
<dbReference type="Proteomes" id="UP001064489">
    <property type="component" value="Chromosome 7"/>
</dbReference>